<gene>
    <name evidence="1" type="ORF">Tci_882188</name>
</gene>
<evidence type="ECO:0008006" key="2">
    <source>
        <dbReference type="Google" id="ProtNLM"/>
    </source>
</evidence>
<sequence length="79" mass="8908">YDAFDLDVDDEPTAQTIFMTNVLDSDSADMGNSNVIPYEQYVNHNEESVVPSGASSVQYDDYMMHENSAYVLDDSYHNT</sequence>
<reference evidence="1" key="1">
    <citation type="journal article" date="2019" name="Sci. Rep.">
        <title>Draft genome of Tanacetum cinerariifolium, the natural source of mosquito coil.</title>
        <authorList>
            <person name="Yamashiro T."/>
            <person name="Shiraishi A."/>
            <person name="Satake H."/>
            <person name="Nakayama K."/>
        </authorList>
    </citation>
    <scope>NUCLEOTIDE SEQUENCE</scope>
</reference>
<protein>
    <recommendedName>
        <fullName evidence="2">Integrase, catalytic region, zinc finger, CCHC-type, peptidase aspartic, catalytic</fullName>
    </recommendedName>
</protein>
<dbReference type="EMBL" id="BKCJ011250826">
    <property type="protein sequence ID" value="GFD10219.1"/>
    <property type="molecule type" value="Genomic_DNA"/>
</dbReference>
<accession>A0A699TLS6</accession>
<organism evidence="1">
    <name type="scientific">Tanacetum cinerariifolium</name>
    <name type="common">Dalmatian daisy</name>
    <name type="synonym">Chrysanthemum cinerariifolium</name>
    <dbReference type="NCBI Taxonomy" id="118510"/>
    <lineage>
        <taxon>Eukaryota</taxon>
        <taxon>Viridiplantae</taxon>
        <taxon>Streptophyta</taxon>
        <taxon>Embryophyta</taxon>
        <taxon>Tracheophyta</taxon>
        <taxon>Spermatophyta</taxon>
        <taxon>Magnoliopsida</taxon>
        <taxon>eudicotyledons</taxon>
        <taxon>Gunneridae</taxon>
        <taxon>Pentapetalae</taxon>
        <taxon>asterids</taxon>
        <taxon>campanulids</taxon>
        <taxon>Asterales</taxon>
        <taxon>Asteraceae</taxon>
        <taxon>Asteroideae</taxon>
        <taxon>Anthemideae</taxon>
        <taxon>Anthemidinae</taxon>
        <taxon>Tanacetum</taxon>
    </lineage>
</organism>
<name>A0A699TLS6_TANCI</name>
<feature type="non-terminal residue" evidence="1">
    <location>
        <position position="1"/>
    </location>
</feature>
<evidence type="ECO:0000313" key="1">
    <source>
        <dbReference type="EMBL" id="GFD10219.1"/>
    </source>
</evidence>
<comment type="caution">
    <text evidence="1">The sequence shown here is derived from an EMBL/GenBank/DDBJ whole genome shotgun (WGS) entry which is preliminary data.</text>
</comment>
<dbReference type="AlphaFoldDB" id="A0A699TLS6"/>
<proteinExistence type="predicted"/>